<dbReference type="GO" id="GO:0003735">
    <property type="term" value="F:structural constituent of ribosome"/>
    <property type="evidence" value="ECO:0007669"/>
    <property type="project" value="InterPro"/>
</dbReference>
<evidence type="ECO:0000256" key="9">
    <source>
        <dbReference type="ARBA" id="ARBA00035246"/>
    </source>
</evidence>
<keyword evidence="6 12" id="KW-0689">Ribosomal protein</keyword>
<evidence type="ECO:0000256" key="4">
    <source>
        <dbReference type="ARBA" id="ARBA00022730"/>
    </source>
</evidence>
<reference evidence="16" key="1">
    <citation type="submission" date="2015-01" db="EMBL/GenBank/DDBJ databases">
        <authorList>
            <person name="Aksoy S."/>
            <person name="Warren W."/>
            <person name="Wilson R.K."/>
        </authorList>
    </citation>
    <scope>NUCLEOTIDE SEQUENCE [LARGE SCALE GENOMIC DNA]</scope>
    <source>
        <strain evidence="16">IAEA</strain>
    </source>
</reference>
<dbReference type="SUPFAM" id="SSF46946">
    <property type="entry name" value="S13-like H2TH domain"/>
    <property type="match status" value="1"/>
</dbReference>
<evidence type="ECO:0000256" key="11">
    <source>
        <dbReference type="ARBA" id="ARBA00035468"/>
    </source>
</evidence>
<dbReference type="InterPro" id="IPR036789">
    <property type="entry name" value="Ribosomal_uL6-like_a/b-dom_sf"/>
</dbReference>
<dbReference type="STRING" id="67801.A0A1B0C7F9"/>
<organism evidence="15 16">
    <name type="scientific">Glossina palpalis gambiensis</name>
    <dbReference type="NCBI Taxonomy" id="67801"/>
    <lineage>
        <taxon>Eukaryota</taxon>
        <taxon>Metazoa</taxon>
        <taxon>Ecdysozoa</taxon>
        <taxon>Arthropoda</taxon>
        <taxon>Hexapoda</taxon>
        <taxon>Insecta</taxon>
        <taxon>Pterygota</taxon>
        <taxon>Neoptera</taxon>
        <taxon>Endopterygota</taxon>
        <taxon>Diptera</taxon>
        <taxon>Brachycera</taxon>
        <taxon>Muscomorpha</taxon>
        <taxon>Hippoboscoidea</taxon>
        <taxon>Glossinidae</taxon>
        <taxon>Glossina</taxon>
    </lineage>
</organism>
<dbReference type="InterPro" id="IPR018269">
    <property type="entry name" value="Ribosomal_uS13_CS"/>
</dbReference>
<accession>A0A1B0C7F9</accession>
<evidence type="ECO:0000256" key="8">
    <source>
        <dbReference type="ARBA" id="ARBA00035166"/>
    </source>
</evidence>
<protein>
    <recommendedName>
        <fullName evidence="9">Large ribosomal subunit protein uL6</fullName>
    </recommendedName>
    <alternativeName>
        <fullName evidence="11">40S ribosomal protein S18</fullName>
    </alternativeName>
    <alternativeName>
        <fullName evidence="10">60S ribosomal protein L9</fullName>
    </alternativeName>
    <alternativeName>
        <fullName evidence="8">Small ribosomal subunit protein uS13</fullName>
    </alternativeName>
</protein>
<dbReference type="InterPro" id="IPR019980">
    <property type="entry name" value="Ribosomal_uS13_bac-type"/>
</dbReference>
<dbReference type="Pfam" id="PF00416">
    <property type="entry name" value="Ribosomal_S13"/>
    <property type="match status" value="1"/>
</dbReference>
<evidence type="ECO:0000313" key="15">
    <source>
        <dbReference type="EnsemblMetazoa" id="GPPI051279-PA"/>
    </source>
</evidence>
<dbReference type="GO" id="GO:1990904">
    <property type="term" value="C:ribonucleoprotein complex"/>
    <property type="evidence" value="ECO:0007669"/>
    <property type="project" value="UniProtKB-KW"/>
</dbReference>
<comment type="similarity">
    <text evidence="2 12">Belongs to the universal ribosomal protein uL6 family.</text>
</comment>
<name>A0A1B0C7F9_9MUSC</name>
<dbReference type="PANTHER" id="PTHR11655">
    <property type="entry name" value="60S/50S RIBOSOMAL PROTEIN L6/L9"/>
    <property type="match status" value="1"/>
</dbReference>
<dbReference type="SUPFAM" id="SSF56053">
    <property type="entry name" value="Ribosomal protein L6"/>
    <property type="match status" value="2"/>
</dbReference>
<evidence type="ECO:0000256" key="6">
    <source>
        <dbReference type="ARBA" id="ARBA00022980"/>
    </source>
</evidence>
<keyword evidence="16" id="KW-1185">Reference proteome</keyword>
<evidence type="ECO:0000256" key="2">
    <source>
        <dbReference type="ARBA" id="ARBA00009356"/>
    </source>
</evidence>
<dbReference type="PANTHER" id="PTHR11655:SF14">
    <property type="entry name" value="LARGE RIBOSOMAL SUBUNIT PROTEIN UL6M"/>
    <property type="match status" value="1"/>
</dbReference>
<keyword evidence="4" id="KW-0699">rRNA-binding</keyword>
<evidence type="ECO:0000256" key="13">
    <source>
        <dbReference type="SAM" id="MobiDB-lite"/>
    </source>
</evidence>
<dbReference type="PROSITE" id="PS50159">
    <property type="entry name" value="RIBOSOMAL_S13_2"/>
    <property type="match status" value="1"/>
</dbReference>
<evidence type="ECO:0000313" key="16">
    <source>
        <dbReference type="Proteomes" id="UP000092460"/>
    </source>
</evidence>
<dbReference type="InterPro" id="IPR019906">
    <property type="entry name" value="Ribosomal_uL6_bac-type"/>
</dbReference>
<evidence type="ECO:0000256" key="7">
    <source>
        <dbReference type="ARBA" id="ARBA00023274"/>
    </source>
</evidence>
<dbReference type="EMBL" id="JXJN01028425">
    <property type="status" value="NOT_ANNOTATED_CDS"/>
    <property type="molecule type" value="Genomic_DNA"/>
</dbReference>
<evidence type="ECO:0000256" key="1">
    <source>
        <dbReference type="ARBA" id="ARBA00008080"/>
    </source>
</evidence>
<feature type="domain" description="Large ribosomal subunit protein uL6 alpha-beta" evidence="14">
    <location>
        <begin position="92"/>
        <end position="160"/>
    </location>
</feature>
<dbReference type="HAMAP" id="MF_01315">
    <property type="entry name" value="Ribosomal_uS13"/>
    <property type="match status" value="1"/>
</dbReference>
<dbReference type="GO" id="GO:0002181">
    <property type="term" value="P:cytoplasmic translation"/>
    <property type="evidence" value="ECO:0007669"/>
    <property type="project" value="TreeGrafter"/>
</dbReference>
<dbReference type="InterPro" id="IPR020040">
    <property type="entry name" value="Ribosomal_uL6_a/b-dom"/>
</dbReference>
<comment type="similarity">
    <text evidence="1">Belongs to the universal ribosomal protein uS13 family.</text>
</comment>
<evidence type="ECO:0000256" key="12">
    <source>
        <dbReference type="RuleBase" id="RU003869"/>
    </source>
</evidence>
<dbReference type="Gene3D" id="4.10.910.10">
    <property type="entry name" value="30s ribosomal protein s13, domain 2"/>
    <property type="match status" value="1"/>
</dbReference>
<evidence type="ECO:0000259" key="14">
    <source>
        <dbReference type="Pfam" id="PF00347"/>
    </source>
</evidence>
<dbReference type="PROSITE" id="PS00646">
    <property type="entry name" value="RIBOSOMAL_S13_1"/>
    <property type="match status" value="1"/>
</dbReference>
<dbReference type="InterPro" id="IPR010979">
    <property type="entry name" value="Ribosomal_uS13-like_H2TH"/>
</dbReference>
<dbReference type="AlphaFoldDB" id="A0A1B0C7F9"/>
<keyword evidence="7 12" id="KW-0687">Ribonucleoprotein</keyword>
<comment type="subunit">
    <text evidence="3">Part of the 30S ribosomal subunit.</text>
</comment>
<dbReference type="Pfam" id="PF00347">
    <property type="entry name" value="Ribosomal_L6"/>
    <property type="match status" value="1"/>
</dbReference>
<dbReference type="FunFam" id="4.10.910.10:FF:000001">
    <property type="entry name" value="30S ribosomal protein S13"/>
    <property type="match status" value="1"/>
</dbReference>
<dbReference type="Gene3D" id="1.10.8.50">
    <property type="match status" value="1"/>
</dbReference>
<dbReference type="VEuPathDB" id="VectorBase:GPPI051279"/>
<dbReference type="GO" id="GO:0005840">
    <property type="term" value="C:ribosome"/>
    <property type="evidence" value="ECO:0007669"/>
    <property type="project" value="UniProtKB-KW"/>
</dbReference>
<proteinExistence type="inferred from homology"/>
<evidence type="ECO:0000256" key="3">
    <source>
        <dbReference type="ARBA" id="ARBA00011458"/>
    </source>
</evidence>
<dbReference type="EMBL" id="JXJN01028426">
    <property type="status" value="NOT_ANNOTATED_CDS"/>
    <property type="molecule type" value="Genomic_DNA"/>
</dbReference>
<evidence type="ECO:0000256" key="10">
    <source>
        <dbReference type="ARBA" id="ARBA00035349"/>
    </source>
</evidence>
<dbReference type="GO" id="GO:0019843">
    <property type="term" value="F:rRNA binding"/>
    <property type="evidence" value="ECO:0007669"/>
    <property type="project" value="UniProtKB-KW"/>
</dbReference>
<dbReference type="InterPro" id="IPR001892">
    <property type="entry name" value="Ribosomal_uS13"/>
</dbReference>
<dbReference type="FunFam" id="1.10.8.50:FF:000001">
    <property type="entry name" value="30S ribosomal protein S13"/>
    <property type="match status" value="1"/>
</dbReference>
<reference evidence="15" key="2">
    <citation type="submission" date="2020-05" db="UniProtKB">
        <authorList>
            <consortium name="EnsemblMetazoa"/>
        </authorList>
    </citation>
    <scope>IDENTIFICATION</scope>
    <source>
        <strain evidence="15">IAEA</strain>
    </source>
</reference>
<dbReference type="Gene3D" id="3.90.930.12">
    <property type="entry name" value="Ribosomal protein L6, alpha-beta domain"/>
    <property type="match status" value="2"/>
</dbReference>
<dbReference type="Proteomes" id="UP000092460">
    <property type="component" value="Unassembled WGS sequence"/>
</dbReference>
<dbReference type="PRINTS" id="PR00059">
    <property type="entry name" value="RIBOSOMALL6"/>
</dbReference>
<sequence>MSRIAKMPILIPNEVNVNISKKNIIISGIHGKLDQKLHSDIFVSKIDNTIKLVPKKLSCSFLWMLTGTLRAIINNMIIGVTQKFTKILIISGIGYRVNIVNNELIMFLGFSHTIKVDIPKIISITCTNANEIVLTSIDKQKIGQFAANIRNYKIPDPYKVLVRIAGINIPEKKQIVIALKSIYGIGNVLSKRICKQTGIKLNTKVNSLSNPELESIRIEISKLKIEGDLRREVTLNIKRLIDLGTYRGLRHKKNLPVRGQRTKTNARTRKGPRKAIKK</sequence>
<dbReference type="InterPro" id="IPR027437">
    <property type="entry name" value="Rbsml_uS13_C"/>
</dbReference>
<evidence type="ECO:0000256" key="5">
    <source>
        <dbReference type="ARBA" id="ARBA00022884"/>
    </source>
</evidence>
<dbReference type="InterPro" id="IPR000702">
    <property type="entry name" value="Ribosomal_uL6-like"/>
</dbReference>
<dbReference type="NCBIfam" id="TIGR03631">
    <property type="entry name" value="uS13_bact"/>
    <property type="match status" value="1"/>
</dbReference>
<keyword evidence="5" id="KW-0694">RNA-binding</keyword>
<dbReference type="EnsemblMetazoa" id="GPPI051279-RA">
    <property type="protein sequence ID" value="GPPI051279-PA"/>
    <property type="gene ID" value="GPPI051279"/>
</dbReference>
<feature type="region of interest" description="Disordered" evidence="13">
    <location>
        <begin position="252"/>
        <end position="278"/>
    </location>
</feature>